<reference evidence="1" key="2">
    <citation type="journal article" date="2022" name="New Phytol.">
        <title>Evolutionary transition to the ectomycorrhizal habit in the genomes of a hyperdiverse lineage of mushroom-forming fungi.</title>
        <authorList>
            <person name="Looney B."/>
            <person name="Miyauchi S."/>
            <person name="Morin E."/>
            <person name="Drula E."/>
            <person name="Courty P.E."/>
            <person name="Kohler A."/>
            <person name="Kuo A."/>
            <person name="LaButti K."/>
            <person name="Pangilinan J."/>
            <person name="Lipzen A."/>
            <person name="Riley R."/>
            <person name="Andreopoulos W."/>
            <person name="He G."/>
            <person name="Johnson J."/>
            <person name="Nolan M."/>
            <person name="Tritt A."/>
            <person name="Barry K.W."/>
            <person name="Grigoriev I.V."/>
            <person name="Nagy L.G."/>
            <person name="Hibbett D."/>
            <person name="Henrissat B."/>
            <person name="Matheny P.B."/>
            <person name="Labbe J."/>
            <person name="Martin F.M."/>
        </authorList>
    </citation>
    <scope>NUCLEOTIDE SEQUENCE</scope>
    <source>
        <strain evidence="1">FP105234-sp</strain>
    </source>
</reference>
<evidence type="ECO:0000313" key="1">
    <source>
        <dbReference type="EMBL" id="KAI0049550.1"/>
    </source>
</evidence>
<reference evidence="1" key="1">
    <citation type="submission" date="2021-02" db="EMBL/GenBank/DDBJ databases">
        <authorList>
            <consortium name="DOE Joint Genome Institute"/>
            <person name="Ahrendt S."/>
            <person name="Looney B.P."/>
            <person name="Miyauchi S."/>
            <person name="Morin E."/>
            <person name="Drula E."/>
            <person name="Courty P.E."/>
            <person name="Chicoki N."/>
            <person name="Fauchery L."/>
            <person name="Kohler A."/>
            <person name="Kuo A."/>
            <person name="Labutti K."/>
            <person name="Pangilinan J."/>
            <person name="Lipzen A."/>
            <person name="Riley R."/>
            <person name="Andreopoulos W."/>
            <person name="He G."/>
            <person name="Johnson J."/>
            <person name="Barry K.W."/>
            <person name="Grigoriev I.V."/>
            <person name="Nagy L."/>
            <person name="Hibbett D."/>
            <person name="Henrissat B."/>
            <person name="Matheny P.B."/>
            <person name="Labbe J."/>
            <person name="Martin F."/>
        </authorList>
    </citation>
    <scope>NUCLEOTIDE SEQUENCE</scope>
    <source>
        <strain evidence="1">FP105234-sp</strain>
    </source>
</reference>
<dbReference type="Proteomes" id="UP000814033">
    <property type="component" value="Unassembled WGS sequence"/>
</dbReference>
<gene>
    <name evidence="1" type="ORF">FA95DRAFT_1556856</name>
</gene>
<protein>
    <submittedName>
        <fullName evidence="1">Uncharacterized protein</fullName>
    </submittedName>
</protein>
<proteinExistence type="predicted"/>
<keyword evidence="2" id="KW-1185">Reference proteome</keyword>
<evidence type="ECO:0000313" key="2">
    <source>
        <dbReference type="Proteomes" id="UP000814033"/>
    </source>
</evidence>
<organism evidence="1 2">
    <name type="scientific">Auriscalpium vulgare</name>
    <dbReference type="NCBI Taxonomy" id="40419"/>
    <lineage>
        <taxon>Eukaryota</taxon>
        <taxon>Fungi</taxon>
        <taxon>Dikarya</taxon>
        <taxon>Basidiomycota</taxon>
        <taxon>Agaricomycotina</taxon>
        <taxon>Agaricomycetes</taxon>
        <taxon>Russulales</taxon>
        <taxon>Auriscalpiaceae</taxon>
        <taxon>Auriscalpium</taxon>
    </lineage>
</organism>
<accession>A0ACB8RZM0</accession>
<name>A0ACB8RZM0_9AGAM</name>
<sequence>MGSVCLSLVPILRCIGLSQTEEKILLVPPALEVVFSLGLMVAGRGVGRSRFILAADGPFYFLLVLLEYLSHVVPLFQTSLGAFKGLDIFIGALSWLPIFFFSSYLYLYMRKEINPNLPGRFTVIAAAFGLAVIPCIVAANEVGSFVGIQYFLVAPVTGGPVQMAISQGDSGPQFVRSFFGSIALALFVLYEATSFFAFFMRLVSAFAKQNRIESTADDTHTVLFKGTGWISVGIKLCAIESVIGFASASFGVVFTRRVLRLLGRACIIIGVVKGPDRKESFDLLNGEKGYGSRALSTRRINISGPNLVSSSMAQRMSRMLSIHTDVPIATFGVPARNMLASPESKMISPTETLRSTVPTVDQRMSRYQPFELPETRPPMPSLQPGTQHPYAAQEQDRTQGRLVTVARTHGRAPTLILRLSSSGFPSPSTMAASVTGHSPTSPTSVYSVRDTRTFPLTAPSSPTEPLPALPSRRARPLSASSLTSDSRVRELSARFTGLPPRVTGKARGSILGMPMLQDDPDPRGAALRRDDSGRIGAELLRGYSERSDTSTTRGTRSLSRGGSSKRKPPPAIRASMLPDALATGDSRLGMGAGAGADPSSVVYSPTNRPTSGQWVADARRASKPVAPVIDAQGFRRGRRSQRSGHSSAGVFNIDWIANPPLPEEAITVALGQGQGRIKSVGHAPRRRTPTPSLHSAFTRASVAPEEVVEFPVNAAQRVSAEAVEARLMLTRQDSEVLSFEEAEMMRRRAGLASPV</sequence>
<dbReference type="EMBL" id="MU275872">
    <property type="protein sequence ID" value="KAI0049550.1"/>
    <property type="molecule type" value="Genomic_DNA"/>
</dbReference>
<comment type="caution">
    <text evidence="1">The sequence shown here is derived from an EMBL/GenBank/DDBJ whole genome shotgun (WGS) entry which is preliminary data.</text>
</comment>